<comment type="caution">
    <text evidence="1">The sequence shown here is derived from an EMBL/GenBank/DDBJ whole genome shotgun (WGS) entry which is preliminary data.</text>
</comment>
<name>A0A3D8J187_9HELI</name>
<dbReference type="AlphaFoldDB" id="A0A3D8J187"/>
<keyword evidence="2" id="KW-1185">Reference proteome</keyword>
<reference evidence="1 2" key="1">
    <citation type="submission" date="2018-04" db="EMBL/GenBank/DDBJ databases">
        <title>Novel Campyloabacter and Helicobacter Species and Strains.</title>
        <authorList>
            <person name="Mannion A.J."/>
            <person name="Shen Z."/>
            <person name="Fox J.G."/>
        </authorList>
    </citation>
    <scope>NUCLEOTIDE SEQUENCE [LARGE SCALE GENOMIC DNA]</scope>
    <source>
        <strain evidence="1 2">MIT 04-9366</strain>
    </source>
</reference>
<accession>A0A3D8J187</accession>
<evidence type="ECO:0000313" key="1">
    <source>
        <dbReference type="EMBL" id="RDU70935.1"/>
    </source>
</evidence>
<evidence type="ECO:0000313" key="2">
    <source>
        <dbReference type="Proteomes" id="UP000257045"/>
    </source>
</evidence>
<dbReference type="Proteomes" id="UP000257045">
    <property type="component" value="Unassembled WGS sequence"/>
</dbReference>
<organism evidence="1 2">
    <name type="scientific">Helicobacter brantae</name>
    <dbReference type="NCBI Taxonomy" id="375927"/>
    <lineage>
        <taxon>Bacteria</taxon>
        <taxon>Pseudomonadati</taxon>
        <taxon>Campylobacterota</taxon>
        <taxon>Epsilonproteobacteria</taxon>
        <taxon>Campylobacterales</taxon>
        <taxon>Helicobacteraceae</taxon>
        <taxon>Helicobacter</taxon>
    </lineage>
</organism>
<protein>
    <recommendedName>
        <fullName evidence="3">Lipopolysaccharide-assembly</fullName>
    </recommendedName>
</protein>
<sequence length="177" mass="19481">MKKSLCCVAIASFILGGCASKDIIFTQTPLCQAPIATISLQNITQKDSQTTIGKEEYKTILTQILQGTNCLTITPNSQDDTYALSATYEVNLNSEEKKETLSSQSTHTLNAKVKLIITSQNEIRQEVGESTIQAQEKRVLGIGESEEISREDEINALRNSTLIAIKNFIKSLNQPQN</sequence>
<dbReference type="OrthoDB" id="5330071at2"/>
<gene>
    <name evidence="1" type="ORF">CQA58_03930</name>
</gene>
<dbReference type="PROSITE" id="PS51257">
    <property type="entry name" value="PROKAR_LIPOPROTEIN"/>
    <property type="match status" value="1"/>
</dbReference>
<dbReference type="RefSeq" id="WP_115569424.1">
    <property type="nucleotide sequence ID" value="NZ_NXLV01000005.1"/>
</dbReference>
<dbReference type="EMBL" id="NXLV01000005">
    <property type="protein sequence ID" value="RDU70935.1"/>
    <property type="molecule type" value="Genomic_DNA"/>
</dbReference>
<evidence type="ECO:0008006" key="3">
    <source>
        <dbReference type="Google" id="ProtNLM"/>
    </source>
</evidence>
<proteinExistence type="predicted"/>